<evidence type="ECO:0000313" key="3">
    <source>
        <dbReference type="EMBL" id="OBR64951.1"/>
    </source>
</evidence>
<dbReference type="EMBL" id="LYPA01000064">
    <property type="protein sequence ID" value="OBR64951.1"/>
    <property type="molecule type" value="Genomic_DNA"/>
</dbReference>
<dbReference type="PROSITE" id="PS51272">
    <property type="entry name" value="SLH"/>
    <property type="match status" value="2"/>
</dbReference>
<gene>
    <name evidence="3" type="ORF">A7K91_05065</name>
</gene>
<keyword evidence="1" id="KW-0732">Signal</keyword>
<evidence type="ECO:0000313" key="4">
    <source>
        <dbReference type="Proteomes" id="UP000092024"/>
    </source>
</evidence>
<feature type="signal peptide" evidence="1">
    <location>
        <begin position="1"/>
        <end position="25"/>
    </location>
</feature>
<dbReference type="Pfam" id="PF00395">
    <property type="entry name" value="SLH"/>
    <property type="match status" value="2"/>
</dbReference>
<dbReference type="RefSeq" id="WP_068684150.1">
    <property type="nucleotide sequence ID" value="NZ_LYPA01000064.1"/>
</dbReference>
<dbReference type="AlphaFoldDB" id="A0A1A5YH22"/>
<evidence type="ECO:0000256" key="1">
    <source>
        <dbReference type="SAM" id="SignalP"/>
    </source>
</evidence>
<protein>
    <submittedName>
        <fullName evidence="3">S-layer protein</fullName>
    </submittedName>
</protein>
<proteinExistence type="predicted"/>
<sequence>MKKKPILILAITALMMLVLGQSVFAFSDTGSNPNAEKIKALKERGILSGTGSDQFKPDSELTYAAAISMLVKAFDLNLDNTNFIKKPEATDSFPNLSNDAWYSEAFIIAQLNDLDIPSDVKANDPVTKEQFAHHLFQAINTTGQYAMIKMWMIINDEDDVTPGYMTNIQNVLLTKIAEVDKDGNFNPKKAITRGEAAGWLYEGLNFVEKHTALEPQPEYPQYDIKLDVKAVNDDINKVTLSAEVPHPGHGFRISSIAFEGDQAIIYTEPILPEPDKMYPQVITTVEVATYVDAAFKPVLADDLYSIEGSEGSDQPISEQHPLQ</sequence>
<dbReference type="STRING" id="1844972.A7K91_05065"/>
<accession>A0A1A5YH22</accession>
<dbReference type="OrthoDB" id="1738667at2"/>
<dbReference type="Proteomes" id="UP000092024">
    <property type="component" value="Unassembled WGS sequence"/>
</dbReference>
<evidence type="ECO:0000259" key="2">
    <source>
        <dbReference type="PROSITE" id="PS51272"/>
    </source>
</evidence>
<feature type="domain" description="SLH" evidence="2">
    <location>
        <begin position="151"/>
        <end position="214"/>
    </location>
</feature>
<organism evidence="3 4">
    <name type="scientific">Paenibacillus oryzae</name>
    <dbReference type="NCBI Taxonomy" id="1844972"/>
    <lineage>
        <taxon>Bacteria</taxon>
        <taxon>Bacillati</taxon>
        <taxon>Bacillota</taxon>
        <taxon>Bacilli</taxon>
        <taxon>Bacillales</taxon>
        <taxon>Paenibacillaceae</taxon>
        <taxon>Paenibacillus</taxon>
    </lineage>
</organism>
<reference evidence="3 4" key="1">
    <citation type="submission" date="2016-05" db="EMBL/GenBank/DDBJ databases">
        <title>Paenibacillus oryzae. sp. nov., isolated from the rice root.</title>
        <authorList>
            <person name="Zhang J."/>
            <person name="Zhang X."/>
        </authorList>
    </citation>
    <scope>NUCLEOTIDE SEQUENCE [LARGE SCALE GENOMIC DNA]</scope>
    <source>
        <strain evidence="3 4">1DrF-4</strain>
    </source>
</reference>
<name>A0A1A5YH22_9BACL</name>
<feature type="chain" id="PRO_5038556867" evidence="1">
    <location>
        <begin position="26"/>
        <end position="323"/>
    </location>
</feature>
<keyword evidence="4" id="KW-1185">Reference proteome</keyword>
<comment type="caution">
    <text evidence="3">The sequence shown here is derived from an EMBL/GenBank/DDBJ whole genome shotgun (WGS) entry which is preliminary data.</text>
</comment>
<feature type="domain" description="SLH" evidence="2">
    <location>
        <begin position="21"/>
        <end position="84"/>
    </location>
</feature>
<dbReference type="InterPro" id="IPR001119">
    <property type="entry name" value="SLH_dom"/>
</dbReference>